<keyword evidence="2" id="KW-1185">Reference proteome</keyword>
<dbReference type="InterPro" id="IPR008320">
    <property type="entry name" value="UCP032025"/>
</dbReference>
<dbReference type="EMBL" id="BPQP01000018">
    <property type="protein sequence ID" value="GJD94026.1"/>
    <property type="molecule type" value="Genomic_DNA"/>
</dbReference>
<dbReference type="Proteomes" id="UP001055125">
    <property type="component" value="Unassembled WGS sequence"/>
</dbReference>
<evidence type="ECO:0000313" key="1">
    <source>
        <dbReference type="EMBL" id="GJD94026.1"/>
    </source>
</evidence>
<accession>A0ABQ4RTB7</accession>
<dbReference type="PIRSF" id="PIRSF032025">
    <property type="entry name" value="UCP032025"/>
    <property type="match status" value="1"/>
</dbReference>
<dbReference type="Pfam" id="PF07370">
    <property type="entry name" value="DUF1489"/>
    <property type="match status" value="1"/>
</dbReference>
<evidence type="ECO:0000313" key="2">
    <source>
        <dbReference type="Proteomes" id="UP001055125"/>
    </source>
</evidence>
<organism evidence="1 2">
    <name type="scientific">Methylobacterium iners</name>
    <dbReference type="NCBI Taxonomy" id="418707"/>
    <lineage>
        <taxon>Bacteria</taxon>
        <taxon>Pseudomonadati</taxon>
        <taxon>Pseudomonadota</taxon>
        <taxon>Alphaproteobacteria</taxon>
        <taxon>Hyphomicrobiales</taxon>
        <taxon>Methylobacteriaceae</taxon>
        <taxon>Methylobacterium</taxon>
    </lineage>
</organism>
<evidence type="ECO:0008006" key="3">
    <source>
        <dbReference type="Google" id="ProtNLM"/>
    </source>
</evidence>
<comment type="caution">
    <text evidence="1">The sequence shown here is derived from an EMBL/GenBank/DDBJ whole genome shotgun (WGS) entry which is preliminary data.</text>
</comment>
<dbReference type="RefSeq" id="WP_238243214.1">
    <property type="nucleotide sequence ID" value="NZ_BPQP01000018.1"/>
</dbReference>
<gene>
    <name evidence="1" type="ORF">OCOJLMKI_1225</name>
</gene>
<name>A0ABQ4RTB7_9HYPH</name>
<proteinExistence type="predicted"/>
<sequence length="146" mass="16367">MTLHLLKLCVGPATIEELEARIARNRAEALRLERDPAPFHTTRMIPKRAREIAGRGSIYWVMKGTLVCRQPIAGIAPFTDTDGIARCRLILGTEVTPVAPRPCRPFQGWRYLEHRDAPPDLDRHAAGDLIQMPESLRRELAGLGLI</sequence>
<protein>
    <recommendedName>
        <fullName evidence="3">Lysophospholipase</fullName>
    </recommendedName>
</protein>
<reference evidence="1" key="2">
    <citation type="submission" date="2021-08" db="EMBL/GenBank/DDBJ databases">
        <authorList>
            <person name="Tani A."/>
            <person name="Ola A."/>
            <person name="Ogura Y."/>
            <person name="Katsura K."/>
            <person name="Hayashi T."/>
        </authorList>
    </citation>
    <scope>NUCLEOTIDE SEQUENCE</scope>
    <source>
        <strain evidence="1">DSM 19015</strain>
    </source>
</reference>
<reference evidence="1" key="1">
    <citation type="journal article" date="2021" name="Front. Microbiol.">
        <title>Comprehensive Comparative Genomics and Phenotyping of Methylobacterium Species.</title>
        <authorList>
            <person name="Alessa O."/>
            <person name="Ogura Y."/>
            <person name="Fujitani Y."/>
            <person name="Takami H."/>
            <person name="Hayashi T."/>
            <person name="Sahin N."/>
            <person name="Tani A."/>
        </authorList>
    </citation>
    <scope>NUCLEOTIDE SEQUENCE</scope>
    <source>
        <strain evidence="1">DSM 19015</strain>
    </source>
</reference>